<dbReference type="PANTHER" id="PTHR30193">
    <property type="entry name" value="ABC TRANSPORTER PERMEASE PROTEIN"/>
    <property type="match status" value="1"/>
</dbReference>
<keyword evidence="6 7" id="KW-0472">Membrane</keyword>
<keyword evidence="5 7" id="KW-1133">Transmembrane helix</keyword>
<evidence type="ECO:0000256" key="3">
    <source>
        <dbReference type="ARBA" id="ARBA00022475"/>
    </source>
</evidence>
<evidence type="ECO:0000313" key="9">
    <source>
        <dbReference type="EMBL" id="RKX66280.1"/>
    </source>
</evidence>
<feature type="transmembrane region" description="Helical" evidence="7">
    <location>
        <begin position="168"/>
        <end position="193"/>
    </location>
</feature>
<dbReference type="SUPFAM" id="SSF161098">
    <property type="entry name" value="MetI-like"/>
    <property type="match status" value="1"/>
</dbReference>
<evidence type="ECO:0000256" key="6">
    <source>
        <dbReference type="ARBA" id="ARBA00023136"/>
    </source>
</evidence>
<keyword evidence="2 7" id="KW-0813">Transport</keyword>
<dbReference type="GO" id="GO:0055085">
    <property type="term" value="P:transmembrane transport"/>
    <property type="evidence" value="ECO:0007669"/>
    <property type="project" value="InterPro"/>
</dbReference>
<feature type="transmembrane region" description="Helical" evidence="7">
    <location>
        <begin position="277"/>
        <end position="297"/>
    </location>
</feature>
<comment type="similarity">
    <text evidence="7">Belongs to the binding-protein-dependent transport system permease family.</text>
</comment>
<dbReference type="InterPro" id="IPR035906">
    <property type="entry name" value="MetI-like_sf"/>
</dbReference>
<keyword evidence="3" id="KW-1003">Cell membrane</keyword>
<feature type="transmembrane region" description="Helical" evidence="7">
    <location>
        <begin position="214"/>
        <end position="243"/>
    </location>
</feature>
<dbReference type="Gene3D" id="1.10.3720.10">
    <property type="entry name" value="MetI-like"/>
    <property type="match status" value="1"/>
</dbReference>
<sequence>MHRRDWLVALLFLLPVIVVILVFRFIPILYAFVISFYKWGITGPTKFIWFSNYIKIIHDAVFWRALGNTFYYSLFSVPLNFVIALFIAILLNQKVKGLGVFRTIYFLPVVTSIIAVSIVFKWIYHPRMGLLNFVLNFLHLPTQTWLEESRGIFQMMTGGHFPIKGPSLALMSLVFMSVWKGLGYNVVIFLAGLQNIPDYYYDAARIDGANRWQSFWNVTFPLLSPVSFYVLLMTTITSFQVFAPVWMMTGPPPGGPLGTTNVVVYYLYENAFTYIRYGYASALAFVLFMIILTLTLIQRNVTEKKVYYE</sequence>
<evidence type="ECO:0000256" key="5">
    <source>
        <dbReference type="ARBA" id="ARBA00022989"/>
    </source>
</evidence>
<keyword evidence="4 7" id="KW-0812">Transmembrane</keyword>
<reference evidence="9 10" key="1">
    <citation type="submission" date="2018-06" db="EMBL/GenBank/DDBJ databases">
        <title>Extensive metabolic versatility and redundancy in microbially diverse, dynamic hydrothermal sediments.</title>
        <authorList>
            <person name="Dombrowski N."/>
            <person name="Teske A."/>
            <person name="Baker B.J."/>
        </authorList>
    </citation>
    <scope>NUCLEOTIDE SEQUENCE [LARGE SCALE GENOMIC DNA]</scope>
    <source>
        <strain evidence="9">B35_G9</strain>
    </source>
</reference>
<dbReference type="Pfam" id="PF00528">
    <property type="entry name" value="BPD_transp_1"/>
    <property type="match status" value="1"/>
</dbReference>
<organism evidence="9 10">
    <name type="scientific">candidate division TA06 bacterium</name>
    <dbReference type="NCBI Taxonomy" id="2250710"/>
    <lineage>
        <taxon>Bacteria</taxon>
        <taxon>Bacteria division TA06</taxon>
    </lineage>
</organism>
<dbReference type="PANTHER" id="PTHR30193:SF37">
    <property type="entry name" value="INNER MEMBRANE ABC TRANSPORTER PERMEASE PROTEIN YCJO"/>
    <property type="match status" value="1"/>
</dbReference>
<protein>
    <submittedName>
        <fullName evidence="9">Sugar ABC transporter permease</fullName>
    </submittedName>
</protein>
<feature type="domain" description="ABC transmembrane type-1" evidence="8">
    <location>
        <begin position="66"/>
        <end position="298"/>
    </location>
</feature>
<dbReference type="EMBL" id="QNBC01000049">
    <property type="protein sequence ID" value="RKX66280.1"/>
    <property type="molecule type" value="Genomic_DNA"/>
</dbReference>
<feature type="transmembrane region" description="Helical" evidence="7">
    <location>
        <begin position="7"/>
        <end position="37"/>
    </location>
</feature>
<dbReference type="GO" id="GO:0005886">
    <property type="term" value="C:plasma membrane"/>
    <property type="evidence" value="ECO:0007669"/>
    <property type="project" value="UniProtKB-SubCell"/>
</dbReference>
<dbReference type="InterPro" id="IPR000515">
    <property type="entry name" value="MetI-like"/>
</dbReference>
<gene>
    <name evidence="9" type="ORF">DRP44_04465</name>
</gene>
<evidence type="ECO:0000259" key="8">
    <source>
        <dbReference type="PROSITE" id="PS50928"/>
    </source>
</evidence>
<evidence type="ECO:0000313" key="10">
    <source>
        <dbReference type="Proteomes" id="UP000282321"/>
    </source>
</evidence>
<comment type="caution">
    <text evidence="9">The sequence shown here is derived from an EMBL/GenBank/DDBJ whole genome shotgun (WGS) entry which is preliminary data.</text>
</comment>
<evidence type="ECO:0000256" key="4">
    <source>
        <dbReference type="ARBA" id="ARBA00022692"/>
    </source>
</evidence>
<dbReference type="InterPro" id="IPR051393">
    <property type="entry name" value="ABC_transporter_permease"/>
</dbReference>
<evidence type="ECO:0000256" key="1">
    <source>
        <dbReference type="ARBA" id="ARBA00004651"/>
    </source>
</evidence>
<dbReference type="PROSITE" id="PS50928">
    <property type="entry name" value="ABC_TM1"/>
    <property type="match status" value="1"/>
</dbReference>
<evidence type="ECO:0000256" key="2">
    <source>
        <dbReference type="ARBA" id="ARBA00022448"/>
    </source>
</evidence>
<accession>A0A660S826</accession>
<evidence type="ECO:0000256" key="7">
    <source>
        <dbReference type="RuleBase" id="RU363032"/>
    </source>
</evidence>
<feature type="transmembrane region" description="Helical" evidence="7">
    <location>
        <begin position="103"/>
        <end position="124"/>
    </location>
</feature>
<dbReference type="Proteomes" id="UP000282321">
    <property type="component" value="Unassembled WGS sequence"/>
</dbReference>
<comment type="subcellular location">
    <subcellularLocation>
        <location evidence="1 7">Cell membrane</location>
        <topology evidence="1 7">Multi-pass membrane protein</topology>
    </subcellularLocation>
</comment>
<dbReference type="CDD" id="cd06261">
    <property type="entry name" value="TM_PBP2"/>
    <property type="match status" value="1"/>
</dbReference>
<proteinExistence type="inferred from homology"/>
<dbReference type="AlphaFoldDB" id="A0A660S826"/>
<feature type="transmembrane region" description="Helical" evidence="7">
    <location>
        <begin position="70"/>
        <end position="91"/>
    </location>
</feature>
<name>A0A660S826_UNCT6</name>